<protein>
    <submittedName>
        <fullName evidence="1">Uncharacterized protein</fullName>
    </submittedName>
</protein>
<accession>A0AAE3DY49</accession>
<sequence>METIPKAKEVDERDVTTMLYCEENEEYYSTVDDFAEDFMYNHSELFDALGIRPTRLWVASEEKIHIDADEIVLDACSVLGEDTEYVCDNDSLQKLLDDWCEEQTATTTYYPCYKEYVVVNWDKYIEEG</sequence>
<keyword evidence="2" id="KW-1185">Reference proteome</keyword>
<evidence type="ECO:0000313" key="1">
    <source>
        <dbReference type="EMBL" id="MCC2210048.1"/>
    </source>
</evidence>
<reference evidence="1 2" key="1">
    <citation type="submission" date="2021-10" db="EMBL/GenBank/DDBJ databases">
        <title>Anaerobic single-cell dispensing facilitates the cultivation of human gut bacteria.</title>
        <authorList>
            <person name="Afrizal A."/>
        </authorList>
    </citation>
    <scope>NUCLEOTIDE SEQUENCE [LARGE SCALE GENOMIC DNA]</scope>
    <source>
        <strain evidence="1 2">CLA-AA-H232</strain>
    </source>
</reference>
<dbReference type="EMBL" id="JAJEQM010000005">
    <property type="protein sequence ID" value="MCC2210048.1"/>
    <property type="molecule type" value="Genomic_DNA"/>
</dbReference>
<name>A0AAE3DY49_9FIRM</name>
<evidence type="ECO:0000313" key="2">
    <source>
        <dbReference type="Proteomes" id="UP001198242"/>
    </source>
</evidence>
<gene>
    <name evidence="1" type="ORF">LKE05_04475</name>
</gene>
<proteinExistence type="predicted"/>
<organism evidence="1 2">
    <name type="scientific">Hominilimicola fabiformis</name>
    <dbReference type="NCBI Taxonomy" id="2885356"/>
    <lineage>
        <taxon>Bacteria</taxon>
        <taxon>Bacillati</taxon>
        <taxon>Bacillota</taxon>
        <taxon>Clostridia</taxon>
        <taxon>Eubacteriales</taxon>
        <taxon>Oscillospiraceae</taxon>
        <taxon>Hominilimicola</taxon>
    </lineage>
</organism>
<comment type="caution">
    <text evidence="1">The sequence shown here is derived from an EMBL/GenBank/DDBJ whole genome shotgun (WGS) entry which is preliminary data.</text>
</comment>
<dbReference type="AlphaFoldDB" id="A0AAE3DY49"/>
<dbReference type="RefSeq" id="WP_308456075.1">
    <property type="nucleotide sequence ID" value="NZ_JAJEQM010000005.1"/>
</dbReference>
<dbReference type="Proteomes" id="UP001198242">
    <property type="component" value="Unassembled WGS sequence"/>
</dbReference>